<organism evidence="6 7">
    <name type="scientific">Aliiglaciecola lipolytica E3</name>
    <dbReference type="NCBI Taxonomy" id="1127673"/>
    <lineage>
        <taxon>Bacteria</taxon>
        <taxon>Pseudomonadati</taxon>
        <taxon>Pseudomonadota</taxon>
        <taxon>Gammaproteobacteria</taxon>
        <taxon>Alteromonadales</taxon>
        <taxon>Alteromonadaceae</taxon>
        <taxon>Aliiglaciecola</taxon>
    </lineage>
</organism>
<dbReference type="RefSeq" id="WP_008844286.1">
    <property type="nucleotide sequence ID" value="NZ_BAEN01000037.1"/>
</dbReference>
<comment type="caution">
    <text evidence="6">The sequence shown here is derived from an EMBL/GenBank/DDBJ whole genome shotgun (WGS) entry which is preliminary data.</text>
</comment>
<evidence type="ECO:0000313" key="7">
    <source>
        <dbReference type="Proteomes" id="UP000006334"/>
    </source>
</evidence>
<dbReference type="InterPro" id="IPR024535">
    <property type="entry name" value="RHGA/B-epi-like_pectate_lyase"/>
</dbReference>
<dbReference type="STRING" id="1127673.GLIP_1841"/>
<gene>
    <name evidence="6" type="ORF">GLIP_1841</name>
</gene>
<protein>
    <submittedName>
        <fullName evidence="6">Polygalacturonase, putative, pga28A</fullName>
    </submittedName>
</protein>
<dbReference type="Proteomes" id="UP000006334">
    <property type="component" value="Unassembled WGS sequence"/>
</dbReference>
<evidence type="ECO:0000313" key="6">
    <source>
        <dbReference type="EMBL" id="GAC14470.1"/>
    </source>
</evidence>
<dbReference type="PROSITE" id="PS00502">
    <property type="entry name" value="POLYGALACTURONASE"/>
    <property type="match status" value="1"/>
</dbReference>
<feature type="domain" description="Rhamnogalacturonase A/B/Epimerase-like pectate lyase" evidence="5">
    <location>
        <begin position="63"/>
        <end position="116"/>
    </location>
</feature>
<dbReference type="SMART" id="SM00710">
    <property type="entry name" value="PbH1"/>
    <property type="match status" value="6"/>
</dbReference>
<evidence type="ECO:0000256" key="1">
    <source>
        <dbReference type="ARBA" id="ARBA00008834"/>
    </source>
</evidence>
<dbReference type="GO" id="GO:0005975">
    <property type="term" value="P:carbohydrate metabolic process"/>
    <property type="evidence" value="ECO:0007669"/>
    <property type="project" value="InterPro"/>
</dbReference>
<dbReference type="Pfam" id="PF12708">
    <property type="entry name" value="Pect-lyase_RHGA_epim"/>
    <property type="match status" value="1"/>
</dbReference>
<accession>K6YT45</accession>
<dbReference type="GO" id="GO:0004650">
    <property type="term" value="F:polygalacturonase activity"/>
    <property type="evidence" value="ECO:0007669"/>
    <property type="project" value="InterPro"/>
</dbReference>
<evidence type="ECO:0000259" key="5">
    <source>
        <dbReference type="Pfam" id="PF12708"/>
    </source>
</evidence>
<dbReference type="InterPro" id="IPR006626">
    <property type="entry name" value="PbH1"/>
</dbReference>
<evidence type="ECO:0000256" key="4">
    <source>
        <dbReference type="RuleBase" id="RU361169"/>
    </source>
</evidence>
<dbReference type="eggNOG" id="COG5434">
    <property type="taxonomic scope" value="Bacteria"/>
</dbReference>
<dbReference type="InterPro" id="IPR000743">
    <property type="entry name" value="Glyco_hydro_28"/>
</dbReference>
<dbReference type="Pfam" id="PF00295">
    <property type="entry name" value="Glyco_hydro_28"/>
    <property type="match status" value="1"/>
</dbReference>
<reference evidence="6 7" key="1">
    <citation type="journal article" date="2017" name="Antonie Van Leeuwenhoek">
        <title>Rhizobium rhizosphaerae sp. nov., a novel species isolated from rice rhizosphere.</title>
        <authorList>
            <person name="Zhao J.J."/>
            <person name="Zhang J."/>
            <person name="Zhang R.J."/>
            <person name="Zhang C.W."/>
            <person name="Yin H.Q."/>
            <person name="Zhang X.X."/>
        </authorList>
    </citation>
    <scope>NUCLEOTIDE SEQUENCE [LARGE SCALE GENOMIC DNA]</scope>
    <source>
        <strain evidence="6 7">E3</strain>
    </source>
</reference>
<dbReference type="EMBL" id="BAEN01000037">
    <property type="protein sequence ID" value="GAC14470.1"/>
    <property type="molecule type" value="Genomic_DNA"/>
</dbReference>
<evidence type="ECO:0000256" key="3">
    <source>
        <dbReference type="ARBA" id="ARBA00023295"/>
    </source>
</evidence>
<keyword evidence="2 4" id="KW-0378">Hydrolase</keyword>
<dbReference type="PANTHER" id="PTHR31339">
    <property type="entry name" value="PECTIN LYASE-RELATED"/>
    <property type="match status" value="1"/>
</dbReference>
<proteinExistence type="inferred from homology"/>
<dbReference type="PANTHER" id="PTHR31339:SF9">
    <property type="entry name" value="PLASMIN AND FIBRONECTIN-BINDING PROTEIN A"/>
    <property type="match status" value="1"/>
</dbReference>
<dbReference type="Gene3D" id="2.160.20.10">
    <property type="entry name" value="Single-stranded right-handed beta-helix, Pectin lyase-like"/>
    <property type="match status" value="1"/>
</dbReference>
<comment type="similarity">
    <text evidence="1 4">Belongs to the glycosyl hydrolase 28 family.</text>
</comment>
<keyword evidence="7" id="KW-1185">Reference proteome</keyword>
<dbReference type="OrthoDB" id="9795222at2"/>
<dbReference type="InterPro" id="IPR011050">
    <property type="entry name" value="Pectin_lyase_fold/virulence"/>
</dbReference>
<name>K6YT45_9ALTE</name>
<sequence length="476" mass="52660">MNRQFERRDILKLIGCSAASVGLFNLAGCQQTLSDSKSFAWSSEAQQIKARIKAPEFPELTKSIKDFGAKPGKQNDSSMAIRAAIADVASAGGGTVLVPAGEFYTGPVHLESNINLHIAQGAVLHFYPEPERYKPYVFTRWEGTELMGLSPLIYAFEKTNVAVTGKGILEGGGSHTHWWPWKGKWKEAEWGDHPVENQKFTRDPLREMAENEVPVAQRVFDDNYLRPPFIQPIRCKNVLIEGVTIKNSPFWLVNPVLCENVTVQGIHCESYGPNSDGCDPEACKDVLIQNCIFDTGDDCIAIKSGRNADGRRVGVASENILIENCQMKAGHGGVVIGSEISGGVRNLYVDNCEMSSPDLDRGIRIKTNSIRGGHLKNLNYRNINIGQVKDAIVINFYYEEGDVGKFTPVLEDIRIENLWVEHATRAFSLRGYPHTPITGVTLKNLTFVKVDKDPIIENVANIKQSGISVNGKFVKI</sequence>
<dbReference type="InterPro" id="IPR051801">
    <property type="entry name" value="GH28_Enzymes"/>
</dbReference>
<dbReference type="InterPro" id="IPR012334">
    <property type="entry name" value="Pectin_lyas_fold"/>
</dbReference>
<keyword evidence="3 4" id="KW-0326">Glycosidase</keyword>
<dbReference type="SUPFAM" id="SSF51126">
    <property type="entry name" value="Pectin lyase-like"/>
    <property type="match status" value="1"/>
</dbReference>
<evidence type="ECO:0000256" key="2">
    <source>
        <dbReference type="ARBA" id="ARBA00022801"/>
    </source>
</evidence>
<dbReference type="AlphaFoldDB" id="K6YT45"/>